<reference evidence="2 3" key="1">
    <citation type="submission" date="2011-01" db="EMBL/GenBank/DDBJ databases">
        <authorList>
            <person name="Weinstock G."/>
            <person name="Sodergren E."/>
            <person name="Clifton S."/>
            <person name="Fulton L."/>
            <person name="Fulton B."/>
            <person name="Courtney L."/>
            <person name="Fronick C."/>
            <person name="Harrison M."/>
            <person name="Strong C."/>
            <person name="Farmer C."/>
            <person name="Delahaunty K."/>
            <person name="Markovic C."/>
            <person name="Hall O."/>
            <person name="Minx P."/>
            <person name="Tomlinson C."/>
            <person name="Mitreva M."/>
            <person name="Hou S."/>
            <person name="Chen J."/>
            <person name="Wollam A."/>
            <person name="Pepin K.H."/>
            <person name="Johnson M."/>
            <person name="Bhonagiri V."/>
            <person name="Zhang X."/>
            <person name="Suruliraj S."/>
            <person name="Warren W."/>
            <person name="Chinwalla A."/>
            <person name="Mardis E.R."/>
            <person name="Wilson R.K."/>
        </authorList>
    </citation>
    <scope>NUCLEOTIDE SEQUENCE [LARGE SCALE GENOMIC DNA]</scope>
    <source>
        <strain evidence="3">DSM 22608 / JCM 16073 / KCTC 15190 / YIT 12066</strain>
    </source>
</reference>
<comment type="caution">
    <text evidence="2">The sequence shown here is derived from an EMBL/GenBank/DDBJ whole genome shotgun (WGS) entry which is preliminary data.</text>
</comment>
<keyword evidence="1" id="KW-0472">Membrane</keyword>
<gene>
    <name evidence="2" type="ORF">HMPREF9444_01486</name>
</gene>
<dbReference type="OrthoDB" id="7058037at2"/>
<evidence type="ECO:0000313" key="3">
    <source>
        <dbReference type="Proteomes" id="UP000018458"/>
    </source>
</evidence>
<dbReference type="HOGENOM" id="CLU_1609919_0_0_6"/>
<dbReference type="Proteomes" id="UP000018458">
    <property type="component" value="Unassembled WGS sequence"/>
</dbReference>
<organism evidence="2 3">
    <name type="scientific">Succinatimonas hippei (strain DSM 22608 / JCM 16073 / KCTC 15190 / YIT 12066)</name>
    <dbReference type="NCBI Taxonomy" id="762983"/>
    <lineage>
        <taxon>Bacteria</taxon>
        <taxon>Pseudomonadati</taxon>
        <taxon>Pseudomonadota</taxon>
        <taxon>Gammaproteobacteria</taxon>
        <taxon>Aeromonadales</taxon>
        <taxon>Succinivibrionaceae</taxon>
        <taxon>Succinatimonas</taxon>
    </lineage>
</organism>
<keyword evidence="3" id="KW-1185">Reference proteome</keyword>
<protein>
    <submittedName>
        <fullName evidence="2">Uncharacterized protein</fullName>
    </submittedName>
</protein>
<dbReference type="AlphaFoldDB" id="E8LL79"/>
<evidence type="ECO:0000256" key="1">
    <source>
        <dbReference type="SAM" id="Phobius"/>
    </source>
</evidence>
<evidence type="ECO:0000313" key="2">
    <source>
        <dbReference type="EMBL" id="EFY06739.1"/>
    </source>
</evidence>
<name>E8LL79_SUCHY</name>
<accession>E8LL79</accession>
<dbReference type="EMBL" id="AEVO01000084">
    <property type="protein sequence ID" value="EFY06739.1"/>
    <property type="molecule type" value="Genomic_DNA"/>
</dbReference>
<keyword evidence="1" id="KW-0812">Transmembrane</keyword>
<feature type="transmembrane region" description="Helical" evidence="1">
    <location>
        <begin position="15"/>
        <end position="37"/>
    </location>
</feature>
<sequence length="165" mass="17724">MFHPIYNADGSLSPFRLTCLGVFVVCLLAYAVTVLMASSDNSKGKGQEESVSAEIDAAALKLRSEALSDLADGYAFLKACNSINNGFSGCTWTVSDEVGKSYSHEVKFAKESFVLSLALKDKNSSDICARLVLDSQGKFKAEDMGGRDITAKCFPENFLALSKVP</sequence>
<dbReference type="RefSeq" id="WP_009143667.1">
    <property type="nucleotide sequence ID" value="NZ_GL831017.1"/>
</dbReference>
<dbReference type="STRING" id="762983.HMPREF9444_01486"/>
<keyword evidence="1" id="KW-1133">Transmembrane helix</keyword>
<proteinExistence type="predicted"/>